<keyword evidence="4" id="KW-0997">Cell inner membrane</keyword>
<dbReference type="Pfam" id="PF00892">
    <property type="entry name" value="EamA"/>
    <property type="match status" value="1"/>
</dbReference>
<feature type="transmembrane region" description="Helical" evidence="11">
    <location>
        <begin position="75"/>
        <end position="93"/>
    </location>
</feature>
<dbReference type="KEGG" id="aei:AOY20_10310"/>
<evidence type="ECO:0000256" key="2">
    <source>
        <dbReference type="ARBA" id="ARBA00022475"/>
    </source>
</evidence>
<keyword evidence="7" id="KW-0448">Lipopolysaccharide biosynthesis</keyword>
<dbReference type="GO" id="GO:0022857">
    <property type="term" value="F:transmembrane transporter activity"/>
    <property type="evidence" value="ECO:0007669"/>
    <property type="project" value="InterPro"/>
</dbReference>
<feature type="transmembrane region" description="Helical" evidence="11">
    <location>
        <begin position="100"/>
        <end position="118"/>
    </location>
</feature>
<evidence type="ECO:0000256" key="8">
    <source>
        <dbReference type="ARBA" id="ARBA00022989"/>
    </source>
</evidence>
<evidence type="ECO:0000256" key="9">
    <source>
        <dbReference type="ARBA" id="ARBA00023098"/>
    </source>
</evidence>
<dbReference type="InterPro" id="IPR037185">
    <property type="entry name" value="EmrE-like"/>
</dbReference>
<evidence type="ECO:0000256" key="10">
    <source>
        <dbReference type="ARBA" id="ARBA00023136"/>
    </source>
</evidence>
<keyword evidence="10 11" id="KW-0472">Membrane</keyword>
<dbReference type="GO" id="GO:0009245">
    <property type="term" value="P:lipid A biosynthetic process"/>
    <property type="evidence" value="ECO:0007669"/>
    <property type="project" value="UniProtKB-KW"/>
</dbReference>
<evidence type="ECO:0000256" key="3">
    <source>
        <dbReference type="ARBA" id="ARBA00022516"/>
    </source>
</evidence>
<keyword evidence="14" id="KW-1185">Reference proteome</keyword>
<feature type="transmembrane region" description="Helical" evidence="11">
    <location>
        <begin position="47"/>
        <end position="69"/>
    </location>
</feature>
<feature type="domain" description="EamA" evidence="12">
    <location>
        <begin position="2"/>
        <end position="115"/>
    </location>
</feature>
<dbReference type="RefSeq" id="WP_054581779.1">
    <property type="nucleotide sequence ID" value="NZ_CP012808.1"/>
</dbReference>
<evidence type="ECO:0000259" key="12">
    <source>
        <dbReference type="Pfam" id="PF00892"/>
    </source>
</evidence>
<keyword evidence="6 11" id="KW-0812">Transmembrane</keyword>
<dbReference type="InterPro" id="IPR000390">
    <property type="entry name" value="Small_drug/metabolite_transptr"/>
</dbReference>
<comment type="subcellular location">
    <subcellularLocation>
        <location evidence="1">Cell membrane</location>
        <topology evidence="1">Multi-pass membrane protein</topology>
    </subcellularLocation>
</comment>
<dbReference type="PANTHER" id="PTHR30561:SF9">
    <property type="entry name" value="4-AMINO-4-DEOXY-L-ARABINOSE-PHOSPHOUNDECAPRENOL FLIPPASE SUBUNIT ARNF-RELATED"/>
    <property type="match status" value="1"/>
</dbReference>
<feature type="transmembrane region" description="Helical" evidence="11">
    <location>
        <begin position="6"/>
        <end position="26"/>
    </location>
</feature>
<keyword evidence="3" id="KW-0444">Lipid biosynthesis</keyword>
<keyword evidence="8 11" id="KW-1133">Transmembrane helix</keyword>
<evidence type="ECO:0000313" key="13">
    <source>
        <dbReference type="EMBL" id="ALH95891.1"/>
    </source>
</evidence>
<accession>A0A0N7GXX0</accession>
<dbReference type="STRING" id="1324350.AOY20_10310"/>
<dbReference type="Gene3D" id="1.10.3730.20">
    <property type="match status" value="1"/>
</dbReference>
<evidence type="ECO:0000256" key="7">
    <source>
        <dbReference type="ARBA" id="ARBA00022985"/>
    </source>
</evidence>
<name>A0A0N7GXX0_9GAMM</name>
<keyword evidence="9" id="KW-0443">Lipid metabolism</keyword>
<dbReference type="AlphaFoldDB" id="A0A0N7GXX0"/>
<dbReference type="EMBL" id="CP012808">
    <property type="protein sequence ID" value="ALH95891.1"/>
    <property type="molecule type" value="Genomic_DNA"/>
</dbReference>
<evidence type="ECO:0000256" key="11">
    <source>
        <dbReference type="SAM" id="Phobius"/>
    </source>
</evidence>
<sequence>MSPIVILVWIITIVVDTVGQLAFKAAATENKNLDGFKHWKFMLKRPWLWLGILSYIFEFIVWLAFLSFVPLSEGVMLGSINIVVIMIAGRLFFKEKLSKNRLIGVVLITLGVMVVGVGT</sequence>
<dbReference type="Proteomes" id="UP000064939">
    <property type="component" value="Chromosome"/>
</dbReference>
<reference evidence="13 14" key="1">
    <citation type="journal article" date="2015" name="Int. J. Syst. Evol. Microbiol.">
        <title>Acinetobacter equi sp. nov. isolated from horse faeces.</title>
        <authorList>
            <person name="Poppel M.T."/>
            <person name="Skiebe E."/>
            <person name="Laue M."/>
            <person name="Bergmann H."/>
            <person name="Ebersberger I."/>
            <person name="Garn T."/>
            <person name="Fruth A."/>
            <person name="Baumgardt S."/>
            <person name="Busse H.J."/>
            <person name="Wilharm G."/>
        </authorList>
    </citation>
    <scope>NUCLEOTIDE SEQUENCE [LARGE SCALE GENOMIC DNA]</scope>
    <source>
        <strain evidence="13 14">114</strain>
    </source>
</reference>
<keyword evidence="5" id="KW-0441">Lipid A biosynthesis</keyword>
<gene>
    <name evidence="13" type="ORF">AOY20_10310</name>
</gene>
<evidence type="ECO:0000256" key="1">
    <source>
        <dbReference type="ARBA" id="ARBA00004651"/>
    </source>
</evidence>
<dbReference type="PANTHER" id="PTHR30561">
    <property type="entry name" value="SMR FAMILY PROTON-DEPENDENT DRUG EFFLUX TRANSPORTER SUGE"/>
    <property type="match status" value="1"/>
</dbReference>
<dbReference type="OrthoDB" id="8612348at2"/>
<evidence type="ECO:0000313" key="14">
    <source>
        <dbReference type="Proteomes" id="UP000064939"/>
    </source>
</evidence>
<dbReference type="SUPFAM" id="SSF103481">
    <property type="entry name" value="Multidrug resistance efflux transporter EmrE"/>
    <property type="match status" value="1"/>
</dbReference>
<dbReference type="InterPro" id="IPR000620">
    <property type="entry name" value="EamA_dom"/>
</dbReference>
<proteinExistence type="predicted"/>
<evidence type="ECO:0000256" key="4">
    <source>
        <dbReference type="ARBA" id="ARBA00022519"/>
    </source>
</evidence>
<dbReference type="GO" id="GO:0005886">
    <property type="term" value="C:plasma membrane"/>
    <property type="evidence" value="ECO:0007669"/>
    <property type="project" value="UniProtKB-SubCell"/>
</dbReference>
<dbReference type="GO" id="GO:0009103">
    <property type="term" value="P:lipopolysaccharide biosynthetic process"/>
    <property type="evidence" value="ECO:0007669"/>
    <property type="project" value="UniProtKB-KW"/>
</dbReference>
<evidence type="ECO:0000256" key="5">
    <source>
        <dbReference type="ARBA" id="ARBA00022556"/>
    </source>
</evidence>
<keyword evidence="2" id="KW-1003">Cell membrane</keyword>
<protein>
    <recommendedName>
        <fullName evidence="12">EamA domain-containing protein</fullName>
    </recommendedName>
</protein>
<evidence type="ECO:0000256" key="6">
    <source>
        <dbReference type="ARBA" id="ARBA00022692"/>
    </source>
</evidence>
<organism evidence="13 14">
    <name type="scientific">Acinetobacter equi</name>
    <dbReference type="NCBI Taxonomy" id="1324350"/>
    <lineage>
        <taxon>Bacteria</taxon>
        <taxon>Pseudomonadati</taxon>
        <taxon>Pseudomonadota</taxon>
        <taxon>Gammaproteobacteria</taxon>
        <taxon>Moraxellales</taxon>
        <taxon>Moraxellaceae</taxon>
        <taxon>Acinetobacter</taxon>
    </lineage>
</organism>